<keyword evidence="4" id="KW-0282">Flagellum</keyword>
<dbReference type="PANTHER" id="PTHR46437:SF1">
    <property type="entry name" value="MORN REPEAT-CONTAINING PROTEIN 5"/>
    <property type="match status" value="1"/>
</dbReference>
<dbReference type="GO" id="GO:0031514">
    <property type="term" value="C:motile cilium"/>
    <property type="evidence" value="ECO:0007669"/>
    <property type="project" value="UniProtKB-SubCell"/>
</dbReference>
<dbReference type="SMART" id="SM00698">
    <property type="entry name" value="MORN"/>
    <property type="match status" value="2"/>
</dbReference>
<keyword evidence="6" id="KW-0966">Cell projection</keyword>
<gene>
    <name evidence="8" type="ORF">CPOL0286_LOCUS6689</name>
</gene>
<name>A0A7S4HWG3_9EUKA</name>
<evidence type="ECO:0000256" key="7">
    <source>
        <dbReference type="SAM" id="MobiDB-lite"/>
    </source>
</evidence>
<organism evidence="8">
    <name type="scientific">Prymnesium polylepis</name>
    <dbReference type="NCBI Taxonomy" id="72548"/>
    <lineage>
        <taxon>Eukaryota</taxon>
        <taxon>Haptista</taxon>
        <taxon>Haptophyta</taxon>
        <taxon>Prymnesiophyceae</taxon>
        <taxon>Prymnesiales</taxon>
        <taxon>Prymnesiaceae</taxon>
        <taxon>Prymnesium</taxon>
    </lineage>
</organism>
<evidence type="ECO:0000256" key="6">
    <source>
        <dbReference type="ARBA" id="ARBA00023273"/>
    </source>
</evidence>
<evidence type="ECO:0000313" key="8">
    <source>
        <dbReference type="EMBL" id="CAE2211267.1"/>
    </source>
</evidence>
<dbReference type="AlphaFoldDB" id="A0A7S4HWG3"/>
<evidence type="ECO:0000256" key="3">
    <source>
        <dbReference type="ARBA" id="ARBA00022737"/>
    </source>
</evidence>
<evidence type="ECO:0000256" key="4">
    <source>
        <dbReference type="ARBA" id="ARBA00022846"/>
    </source>
</evidence>
<keyword evidence="5" id="KW-0969">Cilium</keyword>
<dbReference type="InterPro" id="IPR042814">
    <property type="entry name" value="Morn5"/>
</dbReference>
<comment type="subcellular location">
    <subcellularLocation>
        <location evidence="1">Cell projection</location>
        <location evidence="1">Cilium</location>
        <location evidence="1">Flagellum</location>
    </subcellularLocation>
</comment>
<evidence type="ECO:0000256" key="2">
    <source>
        <dbReference type="ARBA" id="ARBA00016322"/>
    </source>
</evidence>
<dbReference type="EMBL" id="HBKO01014815">
    <property type="protein sequence ID" value="CAE2211267.1"/>
    <property type="molecule type" value="Transcribed_RNA"/>
</dbReference>
<proteinExistence type="predicted"/>
<accession>A0A7S4HWG3</accession>
<dbReference type="PANTHER" id="PTHR46437">
    <property type="entry name" value="MORN REPEAT-CONTAINING PROTEIN 5"/>
    <property type="match status" value="1"/>
</dbReference>
<reference evidence="8" key="1">
    <citation type="submission" date="2021-01" db="EMBL/GenBank/DDBJ databases">
        <authorList>
            <person name="Corre E."/>
            <person name="Pelletier E."/>
            <person name="Niang G."/>
            <person name="Scheremetjew M."/>
            <person name="Finn R."/>
            <person name="Kale V."/>
            <person name="Holt S."/>
            <person name="Cochrane G."/>
            <person name="Meng A."/>
            <person name="Brown T."/>
            <person name="Cohen L."/>
        </authorList>
    </citation>
    <scope>NUCLEOTIDE SEQUENCE</scope>
    <source>
        <strain evidence="8">UIO037</strain>
    </source>
</reference>
<evidence type="ECO:0000256" key="1">
    <source>
        <dbReference type="ARBA" id="ARBA00004230"/>
    </source>
</evidence>
<dbReference type="SUPFAM" id="SSF82185">
    <property type="entry name" value="Histone H3 K4-specific methyltransferase SET7/9 N-terminal domain"/>
    <property type="match status" value="1"/>
</dbReference>
<keyword evidence="3" id="KW-0677">Repeat</keyword>
<dbReference type="Pfam" id="PF02493">
    <property type="entry name" value="MORN"/>
    <property type="match status" value="2"/>
</dbReference>
<dbReference type="Gene3D" id="2.20.110.10">
    <property type="entry name" value="Histone H3 K4-specific methyltransferase SET7/9 N-terminal domain"/>
    <property type="match status" value="1"/>
</dbReference>
<evidence type="ECO:0000256" key="5">
    <source>
        <dbReference type="ARBA" id="ARBA00023069"/>
    </source>
</evidence>
<feature type="region of interest" description="Disordered" evidence="7">
    <location>
        <begin position="137"/>
        <end position="157"/>
    </location>
</feature>
<dbReference type="InterPro" id="IPR003409">
    <property type="entry name" value="MORN"/>
</dbReference>
<protein>
    <recommendedName>
        <fullName evidence="2">MORN repeat-containing protein 5</fullName>
    </recommendedName>
</protein>
<sequence length="173" mass="19525">MTTEEPRKPSYEGPRVNGRMEGYGKYTFSNGTVYSGQFLDGEFHGEGTLQFPEMGKYHATWRHGKAITGRYVFDDGLPYTADGEWEYCRADGDRRFYSELVTGLRPAGDSQICDTHPPPQLPLKSWDVGDGYMNEAGEVRPYPTMGNPNEDSPPLRVCEPDEEVWAKANCRRG</sequence>